<dbReference type="eggNOG" id="ENOG502Z8TI">
    <property type="taxonomic scope" value="Bacteria"/>
</dbReference>
<reference evidence="1 2" key="1">
    <citation type="submission" date="2013-11" db="EMBL/GenBank/DDBJ databases">
        <title>Complete genome sequence of Clostridum sp. M2/40.</title>
        <authorList>
            <person name="Wibberg D."/>
            <person name="Puehler A."/>
            <person name="Schlueter A."/>
        </authorList>
    </citation>
    <scope>NUCLEOTIDE SEQUENCE [LARGE SCALE GENOMIC DNA]</scope>
    <source>
        <strain evidence="2">M2/40</strain>
    </source>
</reference>
<dbReference type="PATRIC" id="fig|1216932.3.peg.826"/>
<evidence type="ECO:0000313" key="2">
    <source>
        <dbReference type="Proteomes" id="UP000019426"/>
    </source>
</evidence>
<name>W6RWJ5_9CLOT</name>
<dbReference type="GO" id="GO:0003676">
    <property type="term" value="F:nucleic acid binding"/>
    <property type="evidence" value="ECO:0007669"/>
    <property type="project" value="InterPro"/>
</dbReference>
<dbReference type="HOGENOM" id="CLU_739085_0_0_9"/>
<gene>
    <name evidence="1" type="ORF">CM240_0840</name>
</gene>
<dbReference type="RefSeq" id="WP_044036761.1">
    <property type="nucleotide sequence ID" value="NZ_HG917868.1"/>
</dbReference>
<dbReference type="Gene3D" id="3.40.1350.10">
    <property type="match status" value="1"/>
</dbReference>
<dbReference type="EMBL" id="HG917868">
    <property type="protein sequence ID" value="CDM68004.1"/>
    <property type="molecule type" value="Genomic_DNA"/>
</dbReference>
<evidence type="ECO:0000313" key="1">
    <source>
        <dbReference type="EMBL" id="CDM68004.1"/>
    </source>
</evidence>
<dbReference type="Proteomes" id="UP000019426">
    <property type="component" value="Chromosome M2/40_rep1"/>
</dbReference>
<proteinExistence type="predicted"/>
<keyword evidence="2" id="KW-1185">Reference proteome</keyword>
<dbReference type="KEGG" id="clt:CM240_0840"/>
<dbReference type="InterPro" id="IPR011856">
    <property type="entry name" value="tRNA_endonuc-like_dom_sf"/>
</dbReference>
<sequence length="391" mass="45277">MAGYIMSLKKTSSKKIDILNPLETCISRGVYSTNMSSPINNKWKTHHESTFSDYATMKEGDNIYFFIDRKIYGIGTLKNINRDCKYNNYTSSSQPITPEYLDIKNELLVDLGEESINNRWICTFEPTPFFFKNGVDMDDVLSSNPSKFRMLRAFYKLSFVKIDDDENKALKDIILKKNEQFLLNNTANEILKFNNSTHNNIKLKLNENNYTLNVADILSSCNENETLSHEMALEAGILSQLSNKDSHTESIFGNWDYISHQVIASPFKPLDYIDKMDVFGYKYIPGFYGTISKYLLMELKKGDALPIDIDQVMKYVDWISQEYSYGDYSMINAFLVAKKFDSSIIEAKNKFAQRNYIVGRRPPNFDIWTNLTLVEYTFNTSKNLLEFNIID</sequence>
<dbReference type="AlphaFoldDB" id="W6RWJ5"/>
<organism evidence="1 2">
    <name type="scientific">Clostridium bornimense</name>
    <dbReference type="NCBI Taxonomy" id="1216932"/>
    <lineage>
        <taxon>Bacteria</taxon>
        <taxon>Bacillati</taxon>
        <taxon>Bacillota</taxon>
        <taxon>Clostridia</taxon>
        <taxon>Eubacteriales</taxon>
        <taxon>Clostridiaceae</taxon>
        <taxon>Clostridium</taxon>
    </lineage>
</organism>
<accession>W6RWJ5</accession>
<protein>
    <submittedName>
        <fullName evidence="1">Uncharacterized protein</fullName>
    </submittedName>
</protein>